<evidence type="ECO:0000313" key="2">
    <source>
        <dbReference type="Proteomes" id="UP000185062"/>
    </source>
</evidence>
<sequence>MRDSYANSGLRQQYWDMNALIGEIMRLPKRQNRVFMRHVLKDQWRYITCAIQPETGKTLFHASKAVEWLLYAQQVTEDDGVSIGYFPCRREGVAWLPSYPETSGYIATTLLTYARCFDDSAAKDAALKMLQWEIAIQMPTGAVQGGPVCLPDKQTAAAFNTGMVLDGWCSAFSATSDERFLEAGRRAADFLVADIDPNGYFHTNGSYVSADEIKTYTCLCAWAMYRFGTLAGERHYQEAAIRTVEAALRQQQANGWFAHNCLTRSTAPLTHTIGYTLQGILEVGVAAERLDIVTATRLSVDALITRINQQGLLAGRFYADWEPAAFSSCLTGNAQIAIVCYRLFELTGEIKYKQAANRLVDALKVLQVVDSTNLALNGAIAGSFPIFGGYMRAGYPNWATKYFVDALLLQHQINNGSV</sequence>
<dbReference type="AlphaFoldDB" id="A0A1N6I3S7"/>
<dbReference type="SUPFAM" id="SSF48208">
    <property type="entry name" value="Six-hairpin glycosidases"/>
    <property type="match status" value="1"/>
</dbReference>
<dbReference type="Gene3D" id="1.50.10.20">
    <property type="match status" value="1"/>
</dbReference>
<proteinExistence type="predicted"/>
<accession>A0A1N6I3S7</accession>
<reference evidence="1 2" key="1">
    <citation type="submission" date="2016-12" db="EMBL/GenBank/DDBJ databases">
        <authorList>
            <person name="Song W.-J."/>
            <person name="Kurnit D.M."/>
        </authorList>
    </citation>
    <scope>NUCLEOTIDE SEQUENCE [LARGE SCALE GENOMIC DNA]</scope>
    <source>
        <strain evidence="1 2">ATCC 49181</strain>
    </source>
</reference>
<dbReference type="eggNOG" id="COG3533">
    <property type="taxonomic scope" value="Bacteria"/>
</dbReference>
<protein>
    <submittedName>
        <fullName evidence="1">Uncharacterized protein</fullName>
    </submittedName>
</protein>
<dbReference type="Proteomes" id="UP000185062">
    <property type="component" value="Unassembled WGS sequence"/>
</dbReference>
<name>A0A1N6I3S7_9PROT</name>
<dbReference type="GO" id="GO:0005975">
    <property type="term" value="P:carbohydrate metabolic process"/>
    <property type="evidence" value="ECO:0007669"/>
    <property type="project" value="InterPro"/>
</dbReference>
<dbReference type="InterPro" id="IPR008928">
    <property type="entry name" value="6-hairpin_glycosidase_sf"/>
</dbReference>
<dbReference type="STRING" id="44575.SAMN05216419_100850"/>
<gene>
    <name evidence="1" type="ORF">SAMN02743940_1523</name>
</gene>
<dbReference type="EMBL" id="FSRO01000001">
    <property type="protein sequence ID" value="SIO26678.1"/>
    <property type="molecule type" value="Genomic_DNA"/>
</dbReference>
<evidence type="ECO:0000313" key="1">
    <source>
        <dbReference type="EMBL" id="SIO26678.1"/>
    </source>
</evidence>
<keyword evidence="2" id="KW-1185">Reference proteome</keyword>
<organism evidence="1 2">
    <name type="scientific">Nitrosomonas cryotolerans ATCC 49181</name>
    <dbReference type="NCBI Taxonomy" id="1131553"/>
    <lineage>
        <taxon>Bacteria</taxon>
        <taxon>Pseudomonadati</taxon>
        <taxon>Pseudomonadota</taxon>
        <taxon>Betaproteobacteria</taxon>
        <taxon>Nitrosomonadales</taxon>
        <taxon>Nitrosomonadaceae</taxon>
        <taxon>Nitrosomonas</taxon>
    </lineage>
</organism>